<comment type="caution">
    <text evidence="1">The sequence shown here is derived from an EMBL/GenBank/DDBJ whole genome shotgun (WGS) entry which is preliminary data.</text>
</comment>
<proteinExistence type="predicted"/>
<dbReference type="AlphaFoldDB" id="A0A0F9AYJ4"/>
<feature type="non-terminal residue" evidence="1">
    <location>
        <position position="1"/>
    </location>
</feature>
<organism evidence="1">
    <name type="scientific">marine sediment metagenome</name>
    <dbReference type="NCBI Taxonomy" id="412755"/>
    <lineage>
        <taxon>unclassified sequences</taxon>
        <taxon>metagenomes</taxon>
        <taxon>ecological metagenomes</taxon>
    </lineage>
</organism>
<reference evidence="1" key="1">
    <citation type="journal article" date="2015" name="Nature">
        <title>Complex archaea that bridge the gap between prokaryotes and eukaryotes.</title>
        <authorList>
            <person name="Spang A."/>
            <person name="Saw J.H."/>
            <person name="Jorgensen S.L."/>
            <person name="Zaremba-Niedzwiedzka K."/>
            <person name="Martijn J."/>
            <person name="Lind A.E."/>
            <person name="van Eijk R."/>
            <person name="Schleper C."/>
            <person name="Guy L."/>
            <person name="Ettema T.J."/>
        </authorList>
    </citation>
    <scope>NUCLEOTIDE SEQUENCE</scope>
</reference>
<evidence type="ECO:0008006" key="2">
    <source>
        <dbReference type="Google" id="ProtNLM"/>
    </source>
</evidence>
<name>A0A0F9AYJ4_9ZZZZ</name>
<accession>A0A0F9AYJ4</accession>
<gene>
    <name evidence="1" type="ORF">LCGC14_2514990</name>
</gene>
<protein>
    <recommendedName>
        <fullName evidence="2">NTP pyrophosphohydrolase MazG putative catalytic core domain-containing protein</fullName>
    </recommendedName>
</protein>
<sequence length="130" mass="15140">KGGSVITYITGINLTVMMNDLQTWSQKNFGDNKGINHLGPLIGMQEELGELAHIALKKHQDIRRDEEFSKPDDLGILPEHDALADILVYWLDYCWRIGIQDPEYLVEKVLYQRVLKRNWKKHRKIGQKID</sequence>
<evidence type="ECO:0000313" key="1">
    <source>
        <dbReference type="EMBL" id="KKL14505.1"/>
    </source>
</evidence>
<dbReference type="SUPFAM" id="SSF101386">
    <property type="entry name" value="all-alpha NTP pyrophosphatases"/>
    <property type="match status" value="1"/>
</dbReference>
<dbReference type="Gene3D" id="1.10.287.1080">
    <property type="entry name" value="MazG-like"/>
    <property type="match status" value="1"/>
</dbReference>
<dbReference type="EMBL" id="LAZR01040431">
    <property type="protein sequence ID" value="KKL14505.1"/>
    <property type="molecule type" value="Genomic_DNA"/>
</dbReference>